<dbReference type="Proteomes" id="UP000050741">
    <property type="component" value="Unassembled WGS sequence"/>
</dbReference>
<name>A0A183CCZ7_GLOPA</name>
<sequence length="138" mass="15907">MNQAVKTVNQTVLKTNKYEKNDVLVLLHLLRSKSREMGNEVDCDGVLYETEKTIVFINGQRECATGGRAKVLDRSHQVIPDWLGLIVRNNHMIRLEAEQQKNTLYVACDPKVRKRSKHTPSHPMSRDSKLLNFPLFSY</sequence>
<reference evidence="1" key="1">
    <citation type="submission" date="2014-05" db="EMBL/GenBank/DDBJ databases">
        <title>The genome and life-stage specific transcriptomes of Globodera pallida elucidate key aspects of plant parasitism by a cyst nematode.</title>
        <authorList>
            <person name="Cotton J.A."/>
            <person name="Lilley C.J."/>
            <person name="Jones L.M."/>
            <person name="Kikuchi T."/>
            <person name="Reid A.J."/>
            <person name="Thorpe P."/>
            <person name="Tsai I.J."/>
            <person name="Beasley H."/>
            <person name="Blok V."/>
            <person name="Cock P.J.A."/>
            <person name="Van den Akker S.E."/>
            <person name="Holroyd N."/>
            <person name="Hunt M."/>
            <person name="Mantelin S."/>
            <person name="Naghra H."/>
            <person name="Pain A."/>
            <person name="Palomares-Rius J.E."/>
            <person name="Zarowiecki M."/>
            <person name="Berriman M."/>
            <person name="Jones J.T."/>
            <person name="Urwin P.E."/>
        </authorList>
    </citation>
    <scope>NUCLEOTIDE SEQUENCE [LARGE SCALE GENOMIC DNA]</scope>
    <source>
        <strain evidence="1">Lindley</strain>
    </source>
</reference>
<reference evidence="2" key="2">
    <citation type="submission" date="2016-06" db="UniProtKB">
        <authorList>
            <consortium name="WormBaseParasite"/>
        </authorList>
    </citation>
    <scope>IDENTIFICATION</scope>
</reference>
<organism evidence="1 2">
    <name type="scientific">Globodera pallida</name>
    <name type="common">Potato cyst nematode worm</name>
    <name type="synonym">Heterodera pallida</name>
    <dbReference type="NCBI Taxonomy" id="36090"/>
    <lineage>
        <taxon>Eukaryota</taxon>
        <taxon>Metazoa</taxon>
        <taxon>Ecdysozoa</taxon>
        <taxon>Nematoda</taxon>
        <taxon>Chromadorea</taxon>
        <taxon>Rhabditida</taxon>
        <taxon>Tylenchina</taxon>
        <taxon>Tylenchomorpha</taxon>
        <taxon>Tylenchoidea</taxon>
        <taxon>Heteroderidae</taxon>
        <taxon>Heteroderinae</taxon>
        <taxon>Globodera</taxon>
    </lineage>
</organism>
<dbReference type="WBParaSite" id="GPLIN_001074900">
    <property type="protein sequence ID" value="GPLIN_001074900"/>
    <property type="gene ID" value="GPLIN_001074900"/>
</dbReference>
<protein>
    <submittedName>
        <fullName evidence="2">Doublecortin domain-containing protein</fullName>
    </submittedName>
</protein>
<keyword evidence="1" id="KW-1185">Reference proteome</keyword>
<evidence type="ECO:0000313" key="1">
    <source>
        <dbReference type="Proteomes" id="UP000050741"/>
    </source>
</evidence>
<evidence type="ECO:0000313" key="2">
    <source>
        <dbReference type="WBParaSite" id="GPLIN_001074900"/>
    </source>
</evidence>
<proteinExistence type="predicted"/>
<dbReference type="AlphaFoldDB" id="A0A183CCZ7"/>
<accession>A0A183CCZ7</accession>